<evidence type="ECO:0000313" key="1">
    <source>
        <dbReference type="EMBL" id="KKK93181.1"/>
    </source>
</evidence>
<name>A0A0F9C909_9ZZZZ</name>
<comment type="caution">
    <text evidence="1">The sequence shown here is derived from an EMBL/GenBank/DDBJ whole genome shotgun (WGS) entry which is preliminary data.</text>
</comment>
<protein>
    <submittedName>
        <fullName evidence="1">Uncharacterized protein</fullName>
    </submittedName>
</protein>
<accession>A0A0F9C909</accession>
<dbReference type="AlphaFoldDB" id="A0A0F9C909"/>
<organism evidence="1">
    <name type="scientific">marine sediment metagenome</name>
    <dbReference type="NCBI Taxonomy" id="412755"/>
    <lineage>
        <taxon>unclassified sequences</taxon>
        <taxon>metagenomes</taxon>
        <taxon>ecological metagenomes</taxon>
    </lineage>
</organism>
<gene>
    <name evidence="1" type="ORF">LCGC14_2695460</name>
</gene>
<sequence>MAIPTIDGTMLKERFSTIWEGFEVKDLTKEEFIRQMLELYDPKKMMDDLGDIELKKGRERLNKIRIDNARKNG</sequence>
<reference evidence="1" key="1">
    <citation type="journal article" date="2015" name="Nature">
        <title>Complex archaea that bridge the gap between prokaryotes and eukaryotes.</title>
        <authorList>
            <person name="Spang A."/>
            <person name="Saw J.H."/>
            <person name="Jorgensen S.L."/>
            <person name="Zaremba-Niedzwiedzka K."/>
            <person name="Martijn J."/>
            <person name="Lind A.E."/>
            <person name="van Eijk R."/>
            <person name="Schleper C."/>
            <person name="Guy L."/>
            <person name="Ettema T.J."/>
        </authorList>
    </citation>
    <scope>NUCLEOTIDE SEQUENCE</scope>
</reference>
<proteinExistence type="predicted"/>
<dbReference type="EMBL" id="LAZR01047884">
    <property type="protein sequence ID" value="KKK93181.1"/>
    <property type="molecule type" value="Genomic_DNA"/>
</dbReference>